<evidence type="ECO:0000256" key="4">
    <source>
        <dbReference type="ARBA" id="ARBA00022777"/>
    </source>
</evidence>
<dbReference type="PANTHER" id="PTHR45992:SF11">
    <property type="entry name" value="ALPHA-TYPE PROTEIN KINASE DOMAIN-CONTAINING PROTEIN"/>
    <property type="match status" value="1"/>
</dbReference>
<dbReference type="SUPFAM" id="SSF56112">
    <property type="entry name" value="Protein kinase-like (PK-like)"/>
    <property type="match status" value="1"/>
</dbReference>
<protein>
    <submittedName>
        <fullName evidence="7">Eukaryotic elongation factor 2 kinase</fullName>
    </submittedName>
</protein>
<dbReference type="AlphaFoldDB" id="A0A6F9DC70"/>
<accession>A0A6F9DC70</accession>
<evidence type="ECO:0000256" key="3">
    <source>
        <dbReference type="ARBA" id="ARBA00022741"/>
    </source>
</evidence>
<dbReference type="InterPro" id="IPR011009">
    <property type="entry name" value="Kinase-like_dom_sf"/>
</dbReference>
<reference evidence="7" key="1">
    <citation type="submission" date="2020-04" db="EMBL/GenBank/DDBJ databases">
        <authorList>
            <person name="Neveu A P."/>
        </authorList>
    </citation>
    <scope>NUCLEOTIDE SEQUENCE</scope>
    <source>
        <tissue evidence="7">Whole embryo</tissue>
    </source>
</reference>
<dbReference type="PANTHER" id="PTHR45992">
    <property type="entry name" value="EUKARYOTIC ELONGATION FACTOR 2 KINASE-RELATED"/>
    <property type="match status" value="1"/>
</dbReference>
<dbReference type="GO" id="GO:0003746">
    <property type="term" value="F:translation elongation factor activity"/>
    <property type="evidence" value="ECO:0007669"/>
    <property type="project" value="UniProtKB-KW"/>
</dbReference>
<keyword evidence="1" id="KW-0723">Serine/threonine-protein kinase</keyword>
<dbReference type="InterPro" id="IPR051852">
    <property type="entry name" value="Alpha-type_PK"/>
</dbReference>
<keyword evidence="5" id="KW-0067">ATP-binding</keyword>
<organism evidence="7">
    <name type="scientific">Phallusia mammillata</name>
    <dbReference type="NCBI Taxonomy" id="59560"/>
    <lineage>
        <taxon>Eukaryota</taxon>
        <taxon>Metazoa</taxon>
        <taxon>Chordata</taxon>
        <taxon>Tunicata</taxon>
        <taxon>Ascidiacea</taxon>
        <taxon>Phlebobranchia</taxon>
        <taxon>Ascidiidae</taxon>
        <taxon>Phallusia</taxon>
    </lineage>
</organism>
<evidence type="ECO:0000256" key="5">
    <source>
        <dbReference type="ARBA" id="ARBA00022840"/>
    </source>
</evidence>
<evidence type="ECO:0000313" key="7">
    <source>
        <dbReference type="EMBL" id="CAB3240994.1"/>
    </source>
</evidence>
<dbReference type="PROSITE" id="PS51158">
    <property type="entry name" value="ALPHA_KINASE"/>
    <property type="match status" value="1"/>
</dbReference>
<dbReference type="GO" id="GO:0004674">
    <property type="term" value="F:protein serine/threonine kinase activity"/>
    <property type="evidence" value="ECO:0007669"/>
    <property type="project" value="UniProtKB-KW"/>
</dbReference>
<dbReference type="GO" id="GO:0005524">
    <property type="term" value="F:ATP binding"/>
    <property type="evidence" value="ECO:0007669"/>
    <property type="project" value="UniProtKB-KW"/>
</dbReference>
<gene>
    <name evidence="7" type="primary">Eef2k-002</name>
</gene>
<evidence type="ECO:0000256" key="1">
    <source>
        <dbReference type="ARBA" id="ARBA00022527"/>
    </source>
</evidence>
<dbReference type="Gene3D" id="3.20.200.10">
    <property type="entry name" value="MHCK/EF2 kinase"/>
    <property type="match status" value="1"/>
</dbReference>
<dbReference type="CDD" id="cd04515">
    <property type="entry name" value="Alpha_kinase"/>
    <property type="match status" value="1"/>
</dbReference>
<keyword evidence="2" id="KW-0808">Transferase</keyword>
<dbReference type="InterPro" id="IPR004166">
    <property type="entry name" value="a-kinase_dom"/>
</dbReference>
<feature type="domain" description="Alpha-type protein kinase" evidence="6">
    <location>
        <begin position="174"/>
        <end position="401"/>
    </location>
</feature>
<keyword evidence="3" id="KW-0547">Nucleotide-binding</keyword>
<evidence type="ECO:0000259" key="6">
    <source>
        <dbReference type="PROSITE" id="PS51158"/>
    </source>
</evidence>
<dbReference type="SMART" id="SM00811">
    <property type="entry name" value="Alpha_kinase"/>
    <property type="match status" value="1"/>
</dbReference>
<evidence type="ECO:0000256" key="2">
    <source>
        <dbReference type="ARBA" id="ARBA00022679"/>
    </source>
</evidence>
<keyword evidence="7" id="KW-0251">Elongation factor</keyword>
<name>A0A6F9DC70_9ASCI</name>
<keyword evidence="7" id="KW-0648">Protein biosynthesis</keyword>
<dbReference type="Pfam" id="PF02816">
    <property type="entry name" value="Alpha_kinase"/>
    <property type="match status" value="1"/>
</dbReference>
<dbReference type="EMBL" id="LR784744">
    <property type="protein sequence ID" value="CAB3240994.1"/>
    <property type="molecule type" value="mRNA"/>
</dbReference>
<sequence>MKRKETWEQLEARLAVKRKGKKPEKNVTSEIMVQKMASVPSGRLKKFEPMDTRDFVPYHSSELSLDSIKKACEEFYNQPSGSCDVLASDRGPSCSRIEQVKGKKFFMIRFLAISEQANVSKTCASKSTNHNHDDNDFQKIPLINPPSISITKLLRAGKLVKSVPKNRVILIKDEFVLQNLDWFQHPPDSFDVEENQFSHGAFRDAYKAFCVKQRQHEQQECWVLKTYRKEAEDTVTNDLSLTLEAHAKKQVQMHSVAKAVTEKFRSLAPPDLGETFEYKTVFYTTYKGKAATVEPYVEGKFTKYVNNTGEVQRGRVEVVEKAECLVHYSYEYSNKSFMLLDVQGTGFQLYDPEIATKDLFCKSDSTEIMFCAGNLSAIAINEFVSNHHCNKYCELMNLTKVHC</sequence>
<keyword evidence="4 7" id="KW-0418">Kinase</keyword>
<proteinExistence type="evidence at transcript level"/>